<dbReference type="Gene3D" id="1.25.40.1010">
    <property type="match status" value="1"/>
</dbReference>
<feature type="region of interest" description="Disordered" evidence="4">
    <location>
        <begin position="1910"/>
        <end position="1935"/>
    </location>
</feature>
<evidence type="ECO:0000259" key="5">
    <source>
        <dbReference type="Pfam" id="PF09103"/>
    </source>
</evidence>
<feature type="domain" description="Breast cancer type 2 susceptibility protein helical" evidence="6">
    <location>
        <begin position="1723"/>
        <end position="1828"/>
    </location>
</feature>
<dbReference type="InterPro" id="IPR015187">
    <property type="entry name" value="BRCA2_OB_1"/>
</dbReference>
<dbReference type="SUPFAM" id="SSF81878">
    <property type="entry name" value="BRCA2 tower domain"/>
    <property type="match status" value="1"/>
</dbReference>
<evidence type="ECO:0000256" key="1">
    <source>
        <dbReference type="ARBA" id="ARBA00022737"/>
    </source>
</evidence>
<dbReference type="Proteomes" id="UP001651158">
    <property type="component" value="Unassembled WGS sequence"/>
</dbReference>
<feature type="repeat" description="TPR" evidence="3">
    <location>
        <begin position="57"/>
        <end position="90"/>
    </location>
</feature>
<dbReference type="PANTHER" id="PTHR22767:SF2">
    <property type="entry name" value="N(ALPHA)-ACETYLTRANSFERASE 15_16, ISOFORM A"/>
    <property type="match status" value="1"/>
</dbReference>
<dbReference type="InterPro" id="IPR015252">
    <property type="entry name" value="BRCA2_hlx"/>
</dbReference>
<feature type="region of interest" description="Disordered" evidence="4">
    <location>
        <begin position="1210"/>
        <end position="1233"/>
    </location>
</feature>
<dbReference type="Pfam" id="PF09103">
    <property type="entry name" value="BRCA-2_OB1"/>
    <property type="match status" value="1"/>
</dbReference>
<feature type="compositionally biased region" description="Polar residues" evidence="4">
    <location>
        <begin position="2601"/>
        <end position="2622"/>
    </location>
</feature>
<dbReference type="PROSITE" id="PS50005">
    <property type="entry name" value="TPR"/>
    <property type="match status" value="1"/>
</dbReference>
<feature type="compositionally biased region" description="Low complexity" evidence="4">
    <location>
        <begin position="2623"/>
        <end position="2634"/>
    </location>
</feature>
<keyword evidence="8" id="KW-1185">Reference proteome</keyword>
<feature type="compositionally biased region" description="Low complexity" evidence="4">
    <location>
        <begin position="2584"/>
        <end position="2600"/>
    </location>
</feature>
<dbReference type="InterPro" id="IPR036315">
    <property type="entry name" value="BRCA2_hlx_sf"/>
</dbReference>
<evidence type="ECO:0000313" key="7">
    <source>
        <dbReference type="EMBL" id="KAL5112550.1"/>
    </source>
</evidence>
<feature type="region of interest" description="Disordered" evidence="4">
    <location>
        <begin position="1285"/>
        <end position="1360"/>
    </location>
</feature>
<gene>
    <name evidence="7" type="ORF">TcWFU_007575</name>
</gene>
<feature type="compositionally biased region" description="Polar residues" evidence="4">
    <location>
        <begin position="1220"/>
        <end position="1233"/>
    </location>
</feature>
<dbReference type="Gene3D" id="1.25.40.1040">
    <property type="match status" value="2"/>
</dbReference>
<feature type="domain" description="BRCA2 OB1" evidence="5">
    <location>
        <begin position="1834"/>
        <end position="1964"/>
    </location>
</feature>
<evidence type="ECO:0000256" key="4">
    <source>
        <dbReference type="SAM" id="MobiDB-lite"/>
    </source>
</evidence>
<feature type="region of interest" description="Disordered" evidence="4">
    <location>
        <begin position="940"/>
        <end position="963"/>
    </location>
</feature>
<name>A0ABR4QSB2_9CEST</name>
<dbReference type="PANTHER" id="PTHR22767">
    <property type="entry name" value="N-TERMINAL ACETYLTRANSFERASE-RELATED"/>
    <property type="match status" value="1"/>
</dbReference>
<feature type="compositionally biased region" description="Basic and acidic residues" evidence="4">
    <location>
        <begin position="618"/>
        <end position="651"/>
    </location>
</feature>
<dbReference type="Pfam" id="PF09169">
    <property type="entry name" value="BRCA-2_helical"/>
    <property type="match status" value="1"/>
</dbReference>
<feature type="region of interest" description="Disordered" evidence="4">
    <location>
        <begin position="592"/>
        <end position="659"/>
    </location>
</feature>
<evidence type="ECO:0000313" key="8">
    <source>
        <dbReference type="Proteomes" id="UP001651158"/>
    </source>
</evidence>
<accession>A0ABR4QSB2</accession>
<proteinExistence type="predicted"/>
<dbReference type="EMBL" id="JAKROA010000001">
    <property type="protein sequence ID" value="KAL5112550.1"/>
    <property type="molecule type" value="Genomic_DNA"/>
</dbReference>
<reference evidence="7 8" key="1">
    <citation type="journal article" date="2022" name="Front. Cell. Infect. Microbiol.">
        <title>The Genomes of Two Strains of Taenia crassiceps the Animal Model for the Study of Human Cysticercosis.</title>
        <authorList>
            <person name="Bobes R.J."/>
            <person name="Estrada K."/>
            <person name="Rios-Valencia D.G."/>
            <person name="Calderon-Gallegos A."/>
            <person name="de la Torre P."/>
            <person name="Carrero J.C."/>
            <person name="Sanchez-Flores A."/>
            <person name="Laclette J.P."/>
        </authorList>
    </citation>
    <scope>NUCLEOTIDE SEQUENCE [LARGE SCALE GENOMIC DNA]</scope>
    <source>
        <strain evidence="7">WFUcys</strain>
    </source>
</reference>
<dbReference type="SUPFAM" id="SSF81872">
    <property type="entry name" value="BRCA2 helical domain"/>
    <property type="match status" value="1"/>
</dbReference>
<dbReference type="InterPro" id="IPR012340">
    <property type="entry name" value="NA-bd_OB-fold"/>
</dbReference>
<sequence length="2731" mass="304868">MAAYFDMTYMEKNFGAAPLPPKELSLFKRIVYYDQKQYKTGLKFANQILSNPKFADHGGWHIYGLIMKSDRKYDEAIRCYIQALKLDKNNLQVLRDLSVLQMHTRDLDGCLKTRNKLLTQRPNQKASWVGYAIVQHLRGNLDTAATVIYEFLKVQTAVEPYNYEHSELLMYYIYILKESSKFEEALDFMDLHAKEIVDSVSYLETYGNYSLISDSFIAGLLLQLGRVDDAENIVWQLLERNPDCKSYYELFYKVNEARSKRAMKLSDKRQVLRECVEKFSSARLPKLLFLETLDGIASVRDLFCGLGDEFRFHVDVFMRKYLRKGVPNLFVQLRRFYNSDERRTTLEKLYLTYRANLDDHETLGPVSYGQLKSQHLADDAIEPPSTSLWLNYLIAQHYNYMRQTQKALNVVSKEIEINPTIVDLYVLKAEIYRDAGDIITASRWMDEAQSLDTADRFINAQCTKYMVQAHRIEDAEAMASKFTRGSTTATQYLIEMQCMWFLIENARSYKAMHKYGEALKFCHEIDRAYTAVLEDQLDFHSYCLRKGTLRSYVETIRLEDRLRDHPAYFDAACLAIEIYLYLHVNPLGSEQDEENKQNANLSSSEMKKLRNKQRRAERRAEAIKEDEKKKEHQNLQRNKERNEDPENRPPEVEQLSPQKLARPENALDEAARFLQPLIDLSGNRIETHCLAYEVFERKGKYLLMLRSIRRGIKLPGARDHPCFNECLCRFLIRMSELKPEPGNLVHEILLQEVHAIFGGNELPRAAETNDDFIRRNSMSFLHVFRGTLTKAIIDPNSSKESLKQLPSPTNKGFGTVSWQVLFDALEVLRTYSNLKLAPITNEIIDDFRCKCSALYPLATVFFTEAALESHLNATLYKNSAPTSNEASSKRSPCQSIDEVKVVVKALDTFSCNESTGVNGDAENKLNGHLIANKKATRQKRKKGCNVESAKPNAAEATSSDFELSNDGNAHFNEVVSRSTPQALSASDHRVTNSQPHCLRFSMDFMYPKGSTYEGKSGEIFQLNGEVPPPYSLAFDDNFDGINLTQMLEKTAVDAASDEALRNSSRSCSKECSFTSASEQCDPLSKNVLCGGAVPKSSRGFETESGDVLGALSRESLSRARRLINENVNQLEERSFIRDDPMFHDDGSPQVPKQNDPTLNIVLNKDASFNLNCGLKTAVDAFPKAPCESLSQTKRLVEECRGQVEDSNTNKVLHGDAFPSEVTTSSSNTPKQCGRSSSIILPEAGYCNFRQGFKTASGTALKMPSCESLSRAKRIFEECVDLIADSGNSPGSSKAPRQGTLRSHDKPCVSSLCDLDPADSDRPLKSHPETAKSDSIKFMEESSKRGSHGENDDHDESFPSEDVSKSYFSFDSLNLTGDTFKGFRAGHNLHGKAENDNSSRSGFMTGHGVPLILPSDESVKRARRLLEDCFKDHDENKPIDDGMRSDFPTRSNGACRHFGPLVELSEKGESERLTLNTNEVGCASVVGGSSVTQGTPFIISNHAASLGRFVSSAGMLPTPLSDESPRQVTTTCVKRVIDFEGKSDPSKIESQSLGGSESPKFVSATTEIDVVMSPTLDFDGSFEISSQMMNVIEGTSSQYSDNVGLSEVESQRVEARLVQQAEADLLFKPSVTSRLNCKPYPSESLSASTTHKIVQEPMTPGTLWRLRRRSGCIVHKSLPSFRAPYPFEKNLYFVGDFLRLDDASSLSINSASNLRFKLDLGSVNISYRLGDNVEIIPDSFGYAGCVEVVRAFVCSPGVNKGLVSRRWITHHYSQIAWRFGCVALVHYKNLVDEVFPHLSFPDSTIQRTDGRLLLHALLLELKYRYDRELEAVERSPVRKIVERDDTPAKRLVLCVSHLESLPDHQYQGRLTDGWYHVDWIPDSLLARVIKRGQIKVGTKLVTAGAELVQTPSGFGGSRKNSNDGCDDQGKDEDTHLFGSTSNGLSLRLNGNSTRLAPPNARLGFATHSPIAHLPPIPLSTISPDGGLVSCICVLVQRRFQLQYMETCSSHVASNEDGRAPRYHVFRDPRSEEAAERLHAENCRLAFDQAVNEFNSSRGFRGRRIQPQASFLASLGLDGEALWNAVSNALDPSLAESDLSAAQLDAMFRYKETVMQEILAQSSSKREVTQLLRLQVAGIHPLDVEKHMELPLTLWNPTEEMLDILREGSVVQLTRLQVSTTRSTDPFAPFSSCASNAGQVLSLSGGRGTTVRQLKVAEVIKFSKRGQPTTSASVQDRINMVYRPRSFLSVGSLKTLFAASSDFPRVVDFTALVVGTKTISALNSSGLHHTVERSELSVVYLASTRNEDGEEDFSTLAVLRIWGGLERYSLTSVLAARNRVRFTDVQMRDCGKLLVHSDFPPGGSSEVFYVLLNYSTASYVTSEKLPRESTIRRFQTPWKETPQFYSYMETCMESHFKRFFSGKSVSSLATPNSLISAPGASASTFILQQTSKLESISVSTPCSLSNFLKGRRSLSPSPSKLETPNKINKSPSMFSALKTRTRTGLYRPRRALPIVTMTPVSTSSSARNVLSSPSHLQSKALHEFMPSSCSPPERSLRPSCSTPLPAKRSCSLIGNFEAHSDLLKTPTISSSSSKLSRSPLFSTFSPKQESVLSQPKSPKSPQFNSPMSPSCLSSDSVEPDSLISVGSKLRNLNKSPPLRSHLESSSIPQPDTLNPSLSVARITAQLNVTSEDSPSLDVTIADLVKTRKRGRNSIFLCTSVVPKKRSLNLKSTP</sequence>
<protein>
    <submittedName>
        <fullName evidence="7">N-alpha-acetyltransferase 15 NatA auxiliary subunit</fullName>
    </submittedName>
</protein>
<evidence type="ECO:0000256" key="3">
    <source>
        <dbReference type="PROSITE-ProRule" id="PRU00339"/>
    </source>
</evidence>
<keyword evidence="2 3" id="KW-0802">TPR repeat</keyword>
<organism evidence="7 8">
    <name type="scientific">Taenia crassiceps</name>
    <dbReference type="NCBI Taxonomy" id="6207"/>
    <lineage>
        <taxon>Eukaryota</taxon>
        <taxon>Metazoa</taxon>
        <taxon>Spiralia</taxon>
        <taxon>Lophotrochozoa</taxon>
        <taxon>Platyhelminthes</taxon>
        <taxon>Cestoda</taxon>
        <taxon>Eucestoda</taxon>
        <taxon>Cyclophyllidea</taxon>
        <taxon>Taeniidae</taxon>
        <taxon>Taenia</taxon>
    </lineage>
</organism>
<dbReference type="InterPro" id="IPR021183">
    <property type="entry name" value="NatA_aux_su"/>
</dbReference>
<feature type="region of interest" description="Disordered" evidence="4">
    <location>
        <begin position="2584"/>
        <end position="2637"/>
    </location>
</feature>
<feature type="compositionally biased region" description="Basic and acidic residues" evidence="4">
    <location>
        <begin position="1318"/>
        <end position="1350"/>
    </location>
</feature>
<evidence type="ECO:0000259" key="6">
    <source>
        <dbReference type="Pfam" id="PF09169"/>
    </source>
</evidence>
<dbReference type="SUPFAM" id="SSF50249">
    <property type="entry name" value="Nucleic acid-binding proteins"/>
    <property type="match status" value="2"/>
</dbReference>
<comment type="caution">
    <text evidence="7">The sequence shown here is derived from an EMBL/GenBank/DDBJ whole genome shotgun (WGS) entry which is preliminary data.</text>
</comment>
<keyword evidence="1" id="KW-0677">Repeat</keyword>
<dbReference type="SUPFAM" id="SSF48452">
    <property type="entry name" value="TPR-like"/>
    <property type="match status" value="2"/>
</dbReference>
<dbReference type="Pfam" id="PF12569">
    <property type="entry name" value="NatA_aux_su"/>
    <property type="match status" value="1"/>
</dbReference>
<dbReference type="Gene3D" id="2.40.50.140">
    <property type="entry name" value="Nucleic acid-binding proteins"/>
    <property type="match status" value="2"/>
</dbReference>
<evidence type="ECO:0000256" key="2">
    <source>
        <dbReference type="ARBA" id="ARBA00022803"/>
    </source>
</evidence>
<dbReference type="InterPro" id="IPR011990">
    <property type="entry name" value="TPR-like_helical_dom_sf"/>
</dbReference>
<dbReference type="InterPro" id="IPR019734">
    <property type="entry name" value="TPR_rpt"/>
</dbReference>